<comment type="subcellular location">
    <subcellularLocation>
        <location evidence="1">Cytoplasm</location>
        <location evidence="1">Cytoskeleton</location>
    </subcellularLocation>
</comment>
<evidence type="ECO:0000256" key="4">
    <source>
        <dbReference type="ARBA" id="ARBA00022723"/>
    </source>
</evidence>
<evidence type="ECO:0000313" key="10">
    <source>
        <dbReference type="Proteomes" id="UP000005239"/>
    </source>
</evidence>
<evidence type="ECO:0000256" key="8">
    <source>
        <dbReference type="SAM" id="MobiDB-lite"/>
    </source>
</evidence>
<gene>
    <name evidence="9" type="primary">WBGene00116983</name>
</gene>
<dbReference type="InterPro" id="IPR051092">
    <property type="entry name" value="FYVE_RhoGEF_PH"/>
</dbReference>
<dbReference type="PANTHER" id="PTHR12673">
    <property type="entry name" value="FACIOGENITAL DYSPLASIA PROTEIN"/>
    <property type="match status" value="1"/>
</dbReference>
<dbReference type="SMART" id="SM00233">
    <property type="entry name" value="PH"/>
    <property type="match status" value="2"/>
</dbReference>
<dbReference type="CDD" id="cd00065">
    <property type="entry name" value="FYVE_like_SF"/>
    <property type="match status" value="1"/>
</dbReference>
<dbReference type="GO" id="GO:0007010">
    <property type="term" value="P:cytoskeleton organization"/>
    <property type="evidence" value="ECO:0000318"/>
    <property type="project" value="GO_Central"/>
</dbReference>
<dbReference type="AlphaFoldDB" id="A0A2A6CQJ8"/>
<dbReference type="OrthoDB" id="245697at2759"/>
<evidence type="ECO:0000256" key="6">
    <source>
        <dbReference type="ARBA" id="ARBA00022833"/>
    </source>
</evidence>
<evidence type="ECO:0000256" key="5">
    <source>
        <dbReference type="ARBA" id="ARBA00022771"/>
    </source>
</evidence>
<keyword evidence="6" id="KW-0862">Zinc</keyword>
<dbReference type="EnsemblMetazoa" id="PPA27429.1">
    <property type="protein sequence ID" value="PPA27429.1"/>
    <property type="gene ID" value="WBGene00116983"/>
</dbReference>
<protein>
    <submittedName>
        <fullName evidence="9">Exc-5</fullName>
    </submittedName>
</protein>
<dbReference type="InterPro" id="IPR011011">
    <property type="entry name" value="Znf_FYVE_PHD"/>
</dbReference>
<reference evidence="9" key="2">
    <citation type="submission" date="2022-06" db="UniProtKB">
        <authorList>
            <consortium name="EnsemblMetazoa"/>
        </authorList>
    </citation>
    <scope>IDENTIFICATION</scope>
    <source>
        <strain evidence="9">PS312</strain>
    </source>
</reference>
<dbReference type="PANTHER" id="PTHR12673:SF241">
    <property type="entry name" value="DH DOMAIN-CONTAINING PROTEIN"/>
    <property type="match status" value="1"/>
</dbReference>
<dbReference type="PROSITE" id="PS50003">
    <property type="entry name" value="PH_DOMAIN"/>
    <property type="match status" value="2"/>
</dbReference>
<evidence type="ECO:0000256" key="2">
    <source>
        <dbReference type="ARBA" id="ARBA00022490"/>
    </source>
</evidence>
<dbReference type="SUPFAM" id="SSF50729">
    <property type="entry name" value="PH domain-like"/>
    <property type="match status" value="2"/>
</dbReference>
<dbReference type="PROSITE" id="PS50010">
    <property type="entry name" value="DH_2"/>
    <property type="match status" value="1"/>
</dbReference>
<keyword evidence="7" id="KW-0206">Cytoskeleton</keyword>
<keyword evidence="5" id="KW-0863">Zinc-finger</keyword>
<evidence type="ECO:0000256" key="1">
    <source>
        <dbReference type="ARBA" id="ARBA00004245"/>
    </source>
</evidence>
<sequence length="922" mass="104425">MELQSVQQFTGRRPSWQATLRALADKESDLYVKNRPRPPFEGTPIIVSVETSELTPVKASDHISYLQEMSSRVAIPPLHGIQNAMSDLPSMDFASPEAMSSRFGDVTTNFPPIDTHGGDILEVTEKEEIDPVDGARVQVLTYLILMPDKKTELTKTIKRKFQLDCTSSLMRTKYVDGQQVGEIDFTCTRMQRDIMGFAPLEVTNQALVLNDNDPRDVAISAVLRETQNRMQNMLMVEKEKMIALYPNLFKSEVAPTPTKTIIHNPDGTITERSTTKKSYRQGRFSHFSKSETYIDGKKQKTKLRAYVEYDGPEGGFKVKLANGDDNDLSEEETEDDDRKSQLSEIRDDESLVAIGHPSVKSAAAVAKKRMDKAWHAAKELVDSEERYVEKLKLLNEMFRKRIVAENVIEKDKIVKLFANTESLHTFHNLHLLPQLMMAIREWNTTKRISSIMKKQAPFLKMYSEYTNNYKRATKLFEESMVKKKRFNEIVREIEKDPMCENLPLISHLICPVQRVMRYQLLLQEYKKHLVESDADYEDTNEALSLVLEAASHANEMMKKLDRYGKVIEVQEQLGNVVSLVNPGRELLQTGSLQKISSSTGKTEERFVFLFNDLIVLASERVIPGFSKYKLRAVFHAAHSQVCEGDNLEREFSFYIRGSDGGSGQVRTLELFCETQKEKEDWVQAFCQIIDEASHSLPSTNNRLSTYSTSGAEKNCAECDEEFGLLSRGYRCSQCTRKLCKKCFGRYRSESKGSRACENCVKHMGSARGGMNTAGSPRSRRDVLAMPASSSSKEVMILHASPVKFRGALGRPFSRFFVIRSNFCLYSYNSSDVSKGTFAKSTERNMFEDDRALTMLPLPGCEVKMTGEKHTFSLRIGSRRLYMITVENDESQARWMAALDLVANAPMNNPSSASSDNGSVSSR</sequence>
<feature type="compositionally biased region" description="Acidic residues" evidence="8">
    <location>
        <begin position="324"/>
        <end position="335"/>
    </location>
</feature>
<dbReference type="Proteomes" id="UP000005239">
    <property type="component" value="Unassembled WGS sequence"/>
</dbReference>
<keyword evidence="4" id="KW-0479">Metal-binding</keyword>
<accession>A0A2A6CQJ8</accession>
<dbReference type="GO" id="GO:0005085">
    <property type="term" value="F:guanyl-nucleotide exchange factor activity"/>
    <property type="evidence" value="ECO:0000318"/>
    <property type="project" value="GO_Central"/>
</dbReference>
<evidence type="ECO:0000313" key="9">
    <source>
        <dbReference type="EnsemblMetazoa" id="PPA27429.1"/>
    </source>
</evidence>
<proteinExistence type="predicted"/>
<dbReference type="SMART" id="SM00325">
    <property type="entry name" value="RhoGEF"/>
    <property type="match status" value="1"/>
</dbReference>
<organism evidence="9 10">
    <name type="scientific">Pristionchus pacificus</name>
    <name type="common">Parasitic nematode worm</name>
    <dbReference type="NCBI Taxonomy" id="54126"/>
    <lineage>
        <taxon>Eukaryota</taxon>
        <taxon>Metazoa</taxon>
        <taxon>Ecdysozoa</taxon>
        <taxon>Nematoda</taxon>
        <taxon>Chromadorea</taxon>
        <taxon>Rhabditida</taxon>
        <taxon>Rhabditina</taxon>
        <taxon>Diplogasteromorpha</taxon>
        <taxon>Diplogasteroidea</taxon>
        <taxon>Neodiplogasteridae</taxon>
        <taxon>Pristionchus</taxon>
    </lineage>
</organism>
<dbReference type="GO" id="GO:0008270">
    <property type="term" value="F:zinc ion binding"/>
    <property type="evidence" value="ECO:0007669"/>
    <property type="project" value="UniProtKB-KW"/>
</dbReference>
<dbReference type="PROSITE" id="PS50178">
    <property type="entry name" value="ZF_FYVE"/>
    <property type="match status" value="1"/>
</dbReference>
<dbReference type="InterPro" id="IPR000219">
    <property type="entry name" value="DH_dom"/>
</dbReference>
<dbReference type="GO" id="GO:0005856">
    <property type="term" value="C:cytoskeleton"/>
    <property type="evidence" value="ECO:0007669"/>
    <property type="project" value="UniProtKB-SubCell"/>
</dbReference>
<reference evidence="10" key="1">
    <citation type="journal article" date="2008" name="Nat. Genet.">
        <title>The Pristionchus pacificus genome provides a unique perspective on nematode lifestyle and parasitism.</title>
        <authorList>
            <person name="Dieterich C."/>
            <person name="Clifton S.W."/>
            <person name="Schuster L.N."/>
            <person name="Chinwalla A."/>
            <person name="Delehaunty K."/>
            <person name="Dinkelacker I."/>
            <person name="Fulton L."/>
            <person name="Fulton R."/>
            <person name="Godfrey J."/>
            <person name="Minx P."/>
            <person name="Mitreva M."/>
            <person name="Roeseler W."/>
            <person name="Tian H."/>
            <person name="Witte H."/>
            <person name="Yang S.P."/>
            <person name="Wilson R.K."/>
            <person name="Sommer R.J."/>
        </authorList>
    </citation>
    <scope>NUCLEOTIDE SEQUENCE [LARGE SCALE GENOMIC DNA]</scope>
    <source>
        <strain evidence="10">PS312</strain>
    </source>
</reference>
<dbReference type="GO" id="GO:0046847">
    <property type="term" value="P:filopodium assembly"/>
    <property type="evidence" value="ECO:0000318"/>
    <property type="project" value="GO_Central"/>
</dbReference>
<evidence type="ECO:0000256" key="3">
    <source>
        <dbReference type="ARBA" id="ARBA00022658"/>
    </source>
</evidence>
<keyword evidence="10" id="KW-1185">Reference proteome</keyword>
<dbReference type="SMART" id="SM00064">
    <property type="entry name" value="FYVE"/>
    <property type="match status" value="1"/>
</dbReference>
<dbReference type="InterPro" id="IPR001849">
    <property type="entry name" value="PH_domain"/>
</dbReference>
<dbReference type="SUPFAM" id="SSF57903">
    <property type="entry name" value="FYVE/PHD zinc finger"/>
    <property type="match status" value="1"/>
</dbReference>
<dbReference type="InterPro" id="IPR017455">
    <property type="entry name" value="Znf_FYVE-rel"/>
</dbReference>
<dbReference type="Pfam" id="PF00169">
    <property type="entry name" value="PH"/>
    <property type="match status" value="2"/>
</dbReference>
<dbReference type="Gene3D" id="1.20.900.10">
    <property type="entry name" value="Dbl homology (DH) domain"/>
    <property type="match status" value="1"/>
</dbReference>
<name>A0A2A6CQJ8_PRIPA</name>
<dbReference type="CDD" id="cd00160">
    <property type="entry name" value="RhoGEF"/>
    <property type="match status" value="1"/>
</dbReference>
<evidence type="ECO:0000256" key="7">
    <source>
        <dbReference type="ARBA" id="ARBA00023212"/>
    </source>
</evidence>
<dbReference type="GO" id="GO:0005737">
    <property type="term" value="C:cytoplasm"/>
    <property type="evidence" value="ECO:0000318"/>
    <property type="project" value="GO_Central"/>
</dbReference>
<accession>A0A8R1YJT2</accession>
<keyword evidence="3" id="KW-0344">Guanine-nucleotide releasing factor</keyword>
<dbReference type="InterPro" id="IPR013083">
    <property type="entry name" value="Znf_RING/FYVE/PHD"/>
</dbReference>
<dbReference type="InterPro" id="IPR000306">
    <property type="entry name" value="Znf_FYVE"/>
</dbReference>
<dbReference type="SUPFAM" id="SSF48065">
    <property type="entry name" value="DBL homology domain (DH-domain)"/>
    <property type="match status" value="1"/>
</dbReference>
<dbReference type="InterPro" id="IPR035899">
    <property type="entry name" value="DBL_dom_sf"/>
</dbReference>
<keyword evidence="2" id="KW-0963">Cytoplasm</keyword>
<dbReference type="CDD" id="cd13388">
    <property type="entry name" value="PH1_FGD1-4_like"/>
    <property type="match status" value="1"/>
</dbReference>
<dbReference type="Gene3D" id="2.30.29.30">
    <property type="entry name" value="Pleckstrin-homology domain (PH domain)/Phosphotyrosine-binding domain (PTB)"/>
    <property type="match status" value="2"/>
</dbReference>
<dbReference type="Pfam" id="PF00621">
    <property type="entry name" value="RhoGEF"/>
    <property type="match status" value="1"/>
</dbReference>
<dbReference type="InterPro" id="IPR011993">
    <property type="entry name" value="PH-like_dom_sf"/>
</dbReference>
<feature type="region of interest" description="Disordered" evidence="8">
    <location>
        <begin position="318"/>
        <end position="342"/>
    </location>
</feature>
<dbReference type="Gene3D" id="3.30.40.10">
    <property type="entry name" value="Zinc/RING finger domain, C3HC4 (zinc finger)"/>
    <property type="match status" value="1"/>
</dbReference>